<feature type="domain" description="C2H2-type" evidence="2">
    <location>
        <begin position="126"/>
        <end position="153"/>
    </location>
</feature>
<sequence>FATKFLLPYLRREWKYWNRPKIENRNILQDEYFEACAALALLPFALPPNSYNRPSGQRDEPSAVSVSAGHFIHFVDRENDLAHYYDQLCGEGNDYKHPYVVVVGSIGNIEKCHVRLYDTDLSTTGYRCHQCGKVFKHMSNFSTHRKWVCNKVPRFACSFCSYRAHQKSQLRAHIFRKHDFDWTPSASLPIPCPPSAENYFPPQGYPNLDLRLNKTYPSNGPQMPAVSNEAFLPGLPSTSVIPLTPKSDPSNSPPPVYPEVVHMTSPGESDAQTLANFCMNLSPLDNQLEGHS</sequence>
<feature type="non-terminal residue" evidence="3">
    <location>
        <position position="1"/>
    </location>
</feature>
<dbReference type="InterPro" id="IPR036236">
    <property type="entry name" value="Znf_C2H2_sf"/>
</dbReference>
<name>A0A6H5G3C4_9HEMI</name>
<reference evidence="3 4" key="1">
    <citation type="submission" date="2020-02" db="EMBL/GenBank/DDBJ databases">
        <authorList>
            <person name="Ferguson B K."/>
        </authorList>
    </citation>
    <scope>NUCLEOTIDE SEQUENCE [LARGE SCALE GENOMIC DNA]</scope>
</reference>
<keyword evidence="1" id="KW-0862">Zinc</keyword>
<dbReference type="InterPro" id="IPR013087">
    <property type="entry name" value="Znf_C2H2_type"/>
</dbReference>
<organism evidence="3 4">
    <name type="scientific">Nesidiocoris tenuis</name>
    <dbReference type="NCBI Taxonomy" id="355587"/>
    <lineage>
        <taxon>Eukaryota</taxon>
        <taxon>Metazoa</taxon>
        <taxon>Ecdysozoa</taxon>
        <taxon>Arthropoda</taxon>
        <taxon>Hexapoda</taxon>
        <taxon>Insecta</taxon>
        <taxon>Pterygota</taxon>
        <taxon>Neoptera</taxon>
        <taxon>Paraneoptera</taxon>
        <taxon>Hemiptera</taxon>
        <taxon>Heteroptera</taxon>
        <taxon>Panheteroptera</taxon>
        <taxon>Cimicomorpha</taxon>
        <taxon>Miridae</taxon>
        <taxon>Dicyphina</taxon>
        <taxon>Nesidiocoris</taxon>
    </lineage>
</organism>
<dbReference type="AlphaFoldDB" id="A0A6H5G3C4"/>
<keyword evidence="1" id="KW-0479">Metal-binding</keyword>
<protein>
    <recommendedName>
        <fullName evidence="2">C2H2-type domain-containing protein</fullName>
    </recommendedName>
</protein>
<keyword evidence="4" id="KW-1185">Reference proteome</keyword>
<evidence type="ECO:0000259" key="2">
    <source>
        <dbReference type="PROSITE" id="PS50157"/>
    </source>
</evidence>
<dbReference type="PROSITE" id="PS50157">
    <property type="entry name" value="ZINC_FINGER_C2H2_2"/>
    <property type="match status" value="1"/>
</dbReference>
<dbReference type="OrthoDB" id="6628180at2759"/>
<dbReference type="SMART" id="SM00355">
    <property type="entry name" value="ZnF_C2H2"/>
    <property type="match status" value="2"/>
</dbReference>
<accession>A0A6H5G3C4</accession>
<dbReference type="GO" id="GO:0008270">
    <property type="term" value="F:zinc ion binding"/>
    <property type="evidence" value="ECO:0007669"/>
    <property type="project" value="UniProtKB-KW"/>
</dbReference>
<evidence type="ECO:0000313" key="4">
    <source>
        <dbReference type="Proteomes" id="UP000479000"/>
    </source>
</evidence>
<proteinExistence type="predicted"/>
<gene>
    <name evidence="3" type="ORF">NTEN_LOCUS2897</name>
</gene>
<keyword evidence="1" id="KW-0863">Zinc-finger</keyword>
<evidence type="ECO:0000313" key="3">
    <source>
        <dbReference type="EMBL" id="CAA9996355.1"/>
    </source>
</evidence>
<evidence type="ECO:0000256" key="1">
    <source>
        <dbReference type="PROSITE-ProRule" id="PRU00042"/>
    </source>
</evidence>
<dbReference type="Gene3D" id="3.30.160.60">
    <property type="entry name" value="Classic Zinc Finger"/>
    <property type="match status" value="1"/>
</dbReference>
<dbReference type="Proteomes" id="UP000479000">
    <property type="component" value="Unassembled WGS sequence"/>
</dbReference>
<dbReference type="EMBL" id="CADCXU010004580">
    <property type="protein sequence ID" value="CAA9996355.1"/>
    <property type="molecule type" value="Genomic_DNA"/>
</dbReference>
<dbReference type="SUPFAM" id="SSF57667">
    <property type="entry name" value="beta-beta-alpha zinc fingers"/>
    <property type="match status" value="1"/>
</dbReference>